<keyword evidence="10" id="KW-0482">Metalloprotease</keyword>
<dbReference type="EMBL" id="FNCO01000004">
    <property type="protein sequence ID" value="SDH00005.1"/>
    <property type="molecule type" value="Genomic_DNA"/>
</dbReference>
<dbReference type="Gene3D" id="3.30.830.10">
    <property type="entry name" value="Metalloenzyme, LuxS/M16 peptidase-like"/>
    <property type="match status" value="2"/>
</dbReference>
<dbReference type="Pfam" id="PF05193">
    <property type="entry name" value="Peptidase_M16_C"/>
    <property type="match status" value="1"/>
</dbReference>
<dbReference type="Pfam" id="PF22455">
    <property type="entry name" value="PqqF_C_3"/>
    <property type="match status" value="1"/>
</dbReference>
<dbReference type="OrthoDB" id="9811314at2"/>
<name>A0A1G7YUI1_9PSED</name>
<evidence type="ECO:0000259" key="17">
    <source>
        <dbReference type="Pfam" id="PF22456"/>
    </source>
</evidence>
<feature type="domain" description="Coenzyme PQQ synthesis protein F C-terminal lobe" evidence="16">
    <location>
        <begin position="469"/>
        <end position="594"/>
    </location>
</feature>
<sequence>MPVSDSSTHRSLTLSNGLRVSLCSAPRLKRCAAALRVAAGSHDVPEQWPGLAHFLEHLFFLGTERFPADENLMTYVQRHGGQLNASTRERITDFFFELPAAVFAEGLDRLCEMLAHPRLTMADQLREREVLHAEFIAWSRDAASRNHLKRLQPISPLHPLRWFHAGNRFSLPVPRPAFQQALQDFYRQYYQAGQMTLSLAGPQSLEALQALAETYGSYFAKGRRIDQRTPPALMDTSAGPHAEEAPRQVHLMFACEGLPQGHEQAAAFLCTWMNNAQPGGLVATLRDRRLIESLRAEVLYEFDGQVLISVEAVITDVLATEGTPFTVGARLPAKTSEVRTQISDLLLNWLTFFKAHYHPLLNEYALLEQRRLAVDGALALARHYSGETTTEPGLSDQAIRAVDALLETLTPQTLLQPSPEIAERPLLSADWRLPEPNPFLRPKLQTESLSAPLPSLTFSEVLPANGETTAYLRWTLPAPHPKLALMLNDSLKSLTADARQAGVALTFSAYGNFWQLKASGLAEPLPTVLEQALRLLGQPDAQTLSRYGQPSQEPAPIPIRQLLKTLPDHFLNSINTAETRDVESIWANARWIGFATGLDEIAQRKLTHALRLMPGVAEEKPSHPPVLAPGKRWQHETSDASEDAVLVFYPTPSTLIEDEAMWRLFAQLVQAPFYQRLRVELQLGYAVFSGFRQIAGQSGLLFGVQSPSASAGQLIDHIESFMVTLPDRIKDAHLPAQITALQSQLDPATLDSSQAAEMLWQAHLAGHSARYLERLQHSFAHLQPEELKRAASRVALPETTVLCLSNRPSPSVAAPAAR</sequence>
<dbReference type="InterPro" id="IPR011765">
    <property type="entry name" value="Pept_M16_N"/>
</dbReference>
<evidence type="ECO:0000256" key="10">
    <source>
        <dbReference type="ARBA" id="ARBA00023049"/>
    </source>
</evidence>
<evidence type="ECO:0000256" key="7">
    <source>
        <dbReference type="ARBA" id="ARBA00022801"/>
    </source>
</evidence>
<comment type="function">
    <text evidence="11">Required for coenzyme pyrroloquinoline quinone (PQQ) biosynthesis. It is thought that this protein is a protease that cleaves peptides bond in a small peptide (gene pqqA), providing the glutamate and tyrosine residues which are necessary for the synthesis of PQQ.</text>
</comment>
<reference evidence="19" key="1">
    <citation type="submission" date="2016-10" db="EMBL/GenBank/DDBJ databases">
        <authorList>
            <person name="Varghese N."/>
            <person name="Submissions S."/>
        </authorList>
    </citation>
    <scope>NUCLEOTIDE SEQUENCE [LARGE SCALE GENOMIC DNA]</scope>
    <source>
        <strain evidence="19">ATCC 700689</strain>
    </source>
</reference>
<dbReference type="InterPro" id="IPR054733">
    <property type="entry name" value="PqqF_C_3"/>
</dbReference>
<evidence type="ECO:0000313" key="18">
    <source>
        <dbReference type="EMBL" id="SDH00005.1"/>
    </source>
</evidence>
<evidence type="ECO:0000256" key="2">
    <source>
        <dbReference type="ARBA" id="ARBA00004886"/>
    </source>
</evidence>
<dbReference type="UniPathway" id="UPA00539"/>
<evidence type="ECO:0000256" key="6">
    <source>
        <dbReference type="ARBA" id="ARBA00022723"/>
    </source>
</evidence>
<dbReference type="Pfam" id="PF00675">
    <property type="entry name" value="Peptidase_M16"/>
    <property type="match status" value="1"/>
</dbReference>
<dbReference type="RefSeq" id="WP_074752248.1">
    <property type="nucleotide sequence ID" value="NZ_FNCO01000004.1"/>
</dbReference>
<evidence type="ECO:0000256" key="9">
    <source>
        <dbReference type="ARBA" id="ARBA00022905"/>
    </source>
</evidence>
<dbReference type="PANTHER" id="PTHR43690:SF18">
    <property type="entry name" value="INSULIN-DEGRADING ENZYME-RELATED"/>
    <property type="match status" value="1"/>
</dbReference>
<evidence type="ECO:0000259" key="15">
    <source>
        <dbReference type="Pfam" id="PF05193"/>
    </source>
</evidence>
<evidence type="ECO:0000256" key="12">
    <source>
        <dbReference type="ARBA" id="ARBA00030977"/>
    </source>
</evidence>
<dbReference type="InterPro" id="IPR050626">
    <property type="entry name" value="Peptidase_M16"/>
</dbReference>
<evidence type="ECO:0000313" key="19">
    <source>
        <dbReference type="Proteomes" id="UP000182894"/>
    </source>
</evidence>
<dbReference type="InterPro" id="IPR007863">
    <property type="entry name" value="Peptidase_M16_C"/>
</dbReference>
<keyword evidence="7" id="KW-0378">Hydrolase</keyword>
<dbReference type="PANTHER" id="PTHR43690">
    <property type="entry name" value="NARDILYSIN"/>
    <property type="match status" value="1"/>
</dbReference>
<evidence type="ECO:0000259" key="14">
    <source>
        <dbReference type="Pfam" id="PF00675"/>
    </source>
</evidence>
<proteinExistence type="inferred from homology"/>
<keyword evidence="6" id="KW-0479">Metal-binding</keyword>
<feature type="domain" description="Peptidase M16 N-terminal" evidence="14">
    <location>
        <begin position="20"/>
        <end position="136"/>
    </location>
</feature>
<accession>A0A1G7YUI1</accession>
<dbReference type="InterPro" id="IPR001431">
    <property type="entry name" value="Pept_M16_Zn_BS"/>
</dbReference>
<dbReference type="GO" id="GO:0005737">
    <property type="term" value="C:cytoplasm"/>
    <property type="evidence" value="ECO:0007669"/>
    <property type="project" value="UniProtKB-ARBA"/>
</dbReference>
<keyword evidence="5 18" id="KW-0645">Protease</keyword>
<dbReference type="GO" id="GO:0008270">
    <property type="term" value="F:zinc ion binding"/>
    <property type="evidence" value="ECO:0007669"/>
    <property type="project" value="InterPro"/>
</dbReference>
<evidence type="ECO:0000256" key="1">
    <source>
        <dbReference type="ARBA" id="ARBA00001947"/>
    </source>
</evidence>
<dbReference type="SUPFAM" id="SSF63411">
    <property type="entry name" value="LuxS/MPP-like metallohydrolase"/>
    <property type="match status" value="2"/>
</dbReference>
<evidence type="ECO:0000256" key="8">
    <source>
        <dbReference type="ARBA" id="ARBA00022833"/>
    </source>
</evidence>
<keyword evidence="8" id="KW-0862">Zinc</keyword>
<dbReference type="STRING" id="89065.SAMN05216605_10472"/>
<gene>
    <name evidence="18" type="ORF">SAMN05216605_10472</name>
</gene>
<evidence type="ECO:0000256" key="4">
    <source>
        <dbReference type="ARBA" id="ARBA00015088"/>
    </source>
</evidence>
<evidence type="ECO:0000259" key="16">
    <source>
        <dbReference type="Pfam" id="PF22455"/>
    </source>
</evidence>
<dbReference type="GO" id="GO:0004222">
    <property type="term" value="F:metalloendopeptidase activity"/>
    <property type="evidence" value="ECO:0007669"/>
    <property type="project" value="InterPro"/>
</dbReference>
<feature type="domain" description="Coenzyme PQQ synthesis protein F-like C-terminal lobe" evidence="17">
    <location>
        <begin position="664"/>
        <end position="760"/>
    </location>
</feature>
<dbReference type="NCBIfam" id="TIGR02110">
    <property type="entry name" value="PQQ_syn_pqqF"/>
    <property type="match status" value="1"/>
</dbReference>
<organism evidence="18 19">
    <name type="scientific">Pseudomonas abietaniphila</name>
    <dbReference type="NCBI Taxonomy" id="89065"/>
    <lineage>
        <taxon>Bacteria</taxon>
        <taxon>Pseudomonadati</taxon>
        <taxon>Pseudomonadota</taxon>
        <taxon>Gammaproteobacteria</taxon>
        <taxon>Pseudomonadales</taxon>
        <taxon>Pseudomonadaceae</taxon>
        <taxon>Pseudomonas</taxon>
    </lineage>
</organism>
<dbReference type="GO" id="GO:0006508">
    <property type="term" value="P:proteolysis"/>
    <property type="evidence" value="ECO:0007669"/>
    <property type="project" value="UniProtKB-KW"/>
</dbReference>
<dbReference type="InterPro" id="IPR011844">
    <property type="entry name" value="PQQ_synth_PqqF"/>
</dbReference>
<evidence type="ECO:0000256" key="3">
    <source>
        <dbReference type="ARBA" id="ARBA00007261"/>
    </source>
</evidence>
<dbReference type="PROSITE" id="PS00143">
    <property type="entry name" value="INSULINASE"/>
    <property type="match status" value="1"/>
</dbReference>
<dbReference type="InterPro" id="IPR054734">
    <property type="entry name" value="PqqF-like_C_4"/>
</dbReference>
<comment type="similarity">
    <text evidence="3 13">Belongs to the peptidase M16 family.</text>
</comment>
<feature type="domain" description="Peptidase M16 C-terminal" evidence="15">
    <location>
        <begin position="180"/>
        <end position="315"/>
    </location>
</feature>
<dbReference type="AlphaFoldDB" id="A0A1G7YUI1"/>
<evidence type="ECO:0000256" key="5">
    <source>
        <dbReference type="ARBA" id="ARBA00022670"/>
    </source>
</evidence>
<evidence type="ECO:0000256" key="13">
    <source>
        <dbReference type="RuleBase" id="RU004447"/>
    </source>
</evidence>
<keyword evidence="9" id="KW-0884">PQQ biosynthesis</keyword>
<evidence type="ECO:0000256" key="11">
    <source>
        <dbReference type="ARBA" id="ARBA00024932"/>
    </source>
</evidence>
<dbReference type="Proteomes" id="UP000182894">
    <property type="component" value="Unassembled WGS sequence"/>
</dbReference>
<dbReference type="GO" id="GO:0018189">
    <property type="term" value="P:pyrroloquinoline quinone biosynthetic process"/>
    <property type="evidence" value="ECO:0007669"/>
    <property type="project" value="UniProtKB-UniPathway"/>
</dbReference>
<comment type="pathway">
    <text evidence="2">Cofactor biosynthesis; pyrroloquinoline quinone biosynthesis.</text>
</comment>
<keyword evidence="19" id="KW-1185">Reference proteome</keyword>
<dbReference type="Pfam" id="PF22456">
    <property type="entry name" value="PqqF-like_C_4"/>
    <property type="match status" value="1"/>
</dbReference>
<protein>
    <recommendedName>
        <fullName evidence="4">Coenzyme PQQ synthesis protein F</fullName>
    </recommendedName>
    <alternativeName>
        <fullName evidence="12">Pyrroloquinoline quinone biosynthesis protein F</fullName>
    </alternativeName>
</protein>
<comment type="cofactor">
    <cofactor evidence="1">
        <name>Zn(2+)</name>
        <dbReference type="ChEBI" id="CHEBI:29105"/>
    </cofactor>
</comment>
<dbReference type="InterPro" id="IPR011249">
    <property type="entry name" value="Metalloenz_LuxS/M16"/>
</dbReference>